<dbReference type="Pfam" id="PF09720">
    <property type="entry name" value="Unstab_antitox"/>
    <property type="match status" value="1"/>
</dbReference>
<accession>A0ABU9YU05</accession>
<dbReference type="Proteomes" id="UP001410394">
    <property type="component" value="Unassembled WGS sequence"/>
</dbReference>
<name>A0ABU9YU05_9RHOO</name>
<protein>
    <submittedName>
        <fullName evidence="1">Addiction module protein</fullName>
    </submittedName>
</protein>
<proteinExistence type="predicted"/>
<gene>
    <name evidence="1" type="ORF">ABDB84_01730</name>
</gene>
<reference evidence="1 2" key="1">
    <citation type="journal article" date="2018" name="Int. J. Syst. Evol. Microbiol.">
        <title>Uliginosibacterium sediminicola sp. nov., isolated from freshwater sediment.</title>
        <authorList>
            <person name="Hwang W.M."/>
            <person name="Kim S.M."/>
            <person name="Kang K."/>
            <person name="Ahn T.Y."/>
        </authorList>
    </citation>
    <scope>NUCLEOTIDE SEQUENCE [LARGE SCALE GENOMIC DNA]</scope>
    <source>
        <strain evidence="1 2">M1-21</strain>
    </source>
</reference>
<sequence>MSLPVQTLLAEAQHLPRHELDELISGLLARRDADDTPEAVAAAWDEEIARRLTEIDRGEVEWIPGEQVFAEINGLLGKAGK</sequence>
<comment type="caution">
    <text evidence="1">The sequence shown here is derived from an EMBL/GenBank/DDBJ whole genome shotgun (WGS) entry which is preliminary data.</text>
</comment>
<evidence type="ECO:0000313" key="2">
    <source>
        <dbReference type="Proteomes" id="UP001410394"/>
    </source>
</evidence>
<keyword evidence="2" id="KW-1185">Reference proteome</keyword>
<dbReference type="EMBL" id="JBDIVE010000001">
    <property type="protein sequence ID" value="MEN3067177.1"/>
    <property type="molecule type" value="Genomic_DNA"/>
</dbReference>
<dbReference type="RefSeq" id="WP_345917945.1">
    <property type="nucleotide sequence ID" value="NZ_JBDIVE010000001.1"/>
</dbReference>
<dbReference type="InterPro" id="IPR013406">
    <property type="entry name" value="CHP02574_addiction_mod"/>
</dbReference>
<evidence type="ECO:0000313" key="1">
    <source>
        <dbReference type="EMBL" id="MEN3067177.1"/>
    </source>
</evidence>
<organism evidence="1 2">
    <name type="scientific">Uliginosibacterium sediminicola</name>
    <dbReference type="NCBI Taxonomy" id="2024550"/>
    <lineage>
        <taxon>Bacteria</taxon>
        <taxon>Pseudomonadati</taxon>
        <taxon>Pseudomonadota</taxon>
        <taxon>Betaproteobacteria</taxon>
        <taxon>Rhodocyclales</taxon>
        <taxon>Zoogloeaceae</taxon>
        <taxon>Uliginosibacterium</taxon>
    </lineage>
</organism>